<dbReference type="InterPro" id="IPR001611">
    <property type="entry name" value="Leu-rich_rpt"/>
</dbReference>
<keyword evidence="1" id="KW-0433">Leucine-rich repeat</keyword>
<dbReference type="InParanoid" id="A0A6L2Q9M5"/>
<dbReference type="PANTHER" id="PTHR24373:SF370">
    <property type="entry name" value="FISH-LIPS, ISOFORM E"/>
    <property type="match status" value="1"/>
</dbReference>
<gene>
    <name evidence="7" type="ORF">Cfor_02892</name>
</gene>
<dbReference type="EMBL" id="BLKM01000913">
    <property type="protein sequence ID" value="GFG39618.1"/>
    <property type="molecule type" value="Genomic_DNA"/>
</dbReference>
<dbReference type="InterPro" id="IPR003591">
    <property type="entry name" value="Leu-rich_rpt_typical-subtyp"/>
</dbReference>
<evidence type="ECO:0000256" key="5">
    <source>
        <dbReference type="SAM" id="Phobius"/>
    </source>
</evidence>
<dbReference type="GO" id="GO:0005615">
    <property type="term" value="C:extracellular space"/>
    <property type="evidence" value="ECO:0007669"/>
    <property type="project" value="TreeGrafter"/>
</dbReference>
<keyword evidence="8" id="KW-1185">Reference proteome</keyword>
<evidence type="ECO:0000256" key="4">
    <source>
        <dbReference type="SAM" id="MobiDB-lite"/>
    </source>
</evidence>
<evidence type="ECO:0000256" key="3">
    <source>
        <dbReference type="ARBA" id="ARBA00022737"/>
    </source>
</evidence>
<sequence>MVLHTVYILVLLLVLFMIHSTVPFSVESGHFNMKVRGSQRCSYSKGYGMMSADCYGLDLTEIPQNLRSDIELLQATHNRIRELYNDSFKRYPYLKILYLDDNMISYIENGTFDPLENLEVIRLSQNALDRVPAGVLQLPNIRKIFVDNNRLVSGAGLVGAPASDSLVSLTIAQCHLEELPPLDMFPNLVELNVSTNNLKRILPEQLASVCQLQLLDISRNPKLSQHLSGDGCACHLLASWIADKNILLQAGYRLNCTSEVHDFTRCGNMSEAEEIYDACISSVIAKAKAIQARTTWILVVCIVGTGIPAVALIVFCFCRHSKRKKQKKGTAVNNNILEKGVSRTEEEEGTTTDELLEGKKS</sequence>
<feature type="compositionally biased region" description="Acidic residues" evidence="4">
    <location>
        <begin position="345"/>
        <end position="355"/>
    </location>
</feature>
<evidence type="ECO:0000256" key="1">
    <source>
        <dbReference type="ARBA" id="ARBA00022614"/>
    </source>
</evidence>
<dbReference type="AlphaFoldDB" id="A0A6L2Q9M5"/>
<evidence type="ECO:0000256" key="2">
    <source>
        <dbReference type="ARBA" id="ARBA00022729"/>
    </source>
</evidence>
<accession>A0A6L2Q9M5</accession>
<keyword evidence="3" id="KW-0677">Repeat</keyword>
<keyword evidence="5" id="KW-1133">Transmembrane helix</keyword>
<proteinExistence type="predicted"/>
<evidence type="ECO:0000256" key="6">
    <source>
        <dbReference type="SAM" id="SignalP"/>
    </source>
</evidence>
<dbReference type="InterPro" id="IPR050328">
    <property type="entry name" value="Dev_Immune_Receptor"/>
</dbReference>
<keyword evidence="5" id="KW-0812">Transmembrane</keyword>
<dbReference type="SMART" id="SM00369">
    <property type="entry name" value="LRR_TYP"/>
    <property type="match status" value="3"/>
</dbReference>
<dbReference type="Pfam" id="PF13855">
    <property type="entry name" value="LRR_8"/>
    <property type="match status" value="1"/>
</dbReference>
<dbReference type="Proteomes" id="UP000502823">
    <property type="component" value="Unassembled WGS sequence"/>
</dbReference>
<keyword evidence="2 6" id="KW-0732">Signal</keyword>
<evidence type="ECO:0000313" key="8">
    <source>
        <dbReference type="Proteomes" id="UP000502823"/>
    </source>
</evidence>
<feature type="region of interest" description="Disordered" evidence="4">
    <location>
        <begin position="340"/>
        <end position="361"/>
    </location>
</feature>
<dbReference type="InterPro" id="IPR032675">
    <property type="entry name" value="LRR_dom_sf"/>
</dbReference>
<protein>
    <submittedName>
        <fullName evidence="7">Uncharacterized protein</fullName>
    </submittedName>
</protein>
<reference evidence="8" key="1">
    <citation type="submission" date="2020-01" db="EMBL/GenBank/DDBJ databases">
        <title>Draft genome sequence of the Termite Coptotermes fromosanus.</title>
        <authorList>
            <person name="Itakura S."/>
            <person name="Yosikawa Y."/>
            <person name="Umezawa K."/>
        </authorList>
    </citation>
    <scope>NUCLEOTIDE SEQUENCE [LARGE SCALE GENOMIC DNA]</scope>
</reference>
<dbReference type="PANTHER" id="PTHR24373">
    <property type="entry name" value="SLIT RELATED LEUCINE-RICH REPEAT NEURONAL PROTEIN"/>
    <property type="match status" value="1"/>
</dbReference>
<comment type="caution">
    <text evidence="7">The sequence shown here is derived from an EMBL/GenBank/DDBJ whole genome shotgun (WGS) entry which is preliminary data.</text>
</comment>
<dbReference type="OrthoDB" id="694479at2759"/>
<name>A0A6L2Q9M5_COPFO</name>
<evidence type="ECO:0000313" key="7">
    <source>
        <dbReference type="EMBL" id="GFG39618.1"/>
    </source>
</evidence>
<feature type="transmembrane region" description="Helical" evidence="5">
    <location>
        <begin position="296"/>
        <end position="318"/>
    </location>
</feature>
<dbReference type="GO" id="GO:0031012">
    <property type="term" value="C:extracellular matrix"/>
    <property type="evidence" value="ECO:0007669"/>
    <property type="project" value="TreeGrafter"/>
</dbReference>
<dbReference type="SUPFAM" id="SSF52058">
    <property type="entry name" value="L domain-like"/>
    <property type="match status" value="1"/>
</dbReference>
<dbReference type="Gene3D" id="3.80.10.10">
    <property type="entry name" value="Ribonuclease Inhibitor"/>
    <property type="match status" value="1"/>
</dbReference>
<feature type="chain" id="PRO_5027080064" evidence="6">
    <location>
        <begin position="24"/>
        <end position="361"/>
    </location>
</feature>
<keyword evidence="5" id="KW-0472">Membrane</keyword>
<organism evidence="7 8">
    <name type="scientific">Coptotermes formosanus</name>
    <name type="common">Formosan subterranean termite</name>
    <dbReference type="NCBI Taxonomy" id="36987"/>
    <lineage>
        <taxon>Eukaryota</taxon>
        <taxon>Metazoa</taxon>
        <taxon>Ecdysozoa</taxon>
        <taxon>Arthropoda</taxon>
        <taxon>Hexapoda</taxon>
        <taxon>Insecta</taxon>
        <taxon>Pterygota</taxon>
        <taxon>Neoptera</taxon>
        <taxon>Polyneoptera</taxon>
        <taxon>Dictyoptera</taxon>
        <taxon>Blattodea</taxon>
        <taxon>Blattoidea</taxon>
        <taxon>Termitoidae</taxon>
        <taxon>Rhinotermitidae</taxon>
        <taxon>Coptotermes</taxon>
    </lineage>
</organism>
<feature type="signal peptide" evidence="6">
    <location>
        <begin position="1"/>
        <end position="23"/>
    </location>
</feature>